<protein>
    <recommendedName>
        <fullName evidence="4">RND transporter</fullName>
    </recommendedName>
</protein>
<dbReference type="EMBL" id="CP033133">
    <property type="protein sequence ID" value="AYO54715.1"/>
    <property type="molecule type" value="Genomic_DNA"/>
</dbReference>
<gene>
    <name evidence="2" type="ORF">CDG68_14120</name>
</gene>
<reference evidence="2 3" key="1">
    <citation type="submission" date="2018-10" db="EMBL/GenBank/DDBJ databases">
        <title>The complete genome of Acinetobacter wuhouensis strain WCHAW010062.</title>
        <authorList>
            <person name="Hu Y."/>
            <person name="Long H."/>
            <person name="Feng Y."/>
            <person name="Zong Z."/>
        </authorList>
    </citation>
    <scope>NUCLEOTIDE SEQUENCE [LARGE SCALE GENOMIC DNA]</scope>
    <source>
        <strain evidence="2 3">WCHAW010062</strain>
    </source>
</reference>
<evidence type="ECO:0000313" key="2">
    <source>
        <dbReference type="EMBL" id="AYO54715.1"/>
    </source>
</evidence>
<proteinExistence type="predicted"/>
<dbReference type="AlphaFoldDB" id="A0A3G2T412"/>
<sequence length="268" mass="31262">MVNLKQVLYLFLASIMFSSPTLHAKPIYISCDAQQSLQLIQKFHLLSDLTVKYEEIENRSDCIQLNNSQVLIATANMIDAKQDNYQINLDLIDIHKHRLLMRYQHPQFVSEANGRFSSIKFDRVPYSNLAEQHVIGLKTHLYNIGEHSYDLDKFNLFRIIYSTSTAKNNKIQWVLKNLNTQIQSSWRPAYDCDEGTSDEINSILILKDSQNYLLQDILLKQTKKSVDTDEECKTTRVNKTQQQLLKFNGESYQIDRTQLLYSDDLKDE</sequence>
<name>A0A3G2T412_9GAMM</name>
<evidence type="ECO:0008006" key="4">
    <source>
        <dbReference type="Google" id="ProtNLM"/>
    </source>
</evidence>
<dbReference type="Proteomes" id="UP000279962">
    <property type="component" value="Chromosome"/>
</dbReference>
<evidence type="ECO:0000256" key="1">
    <source>
        <dbReference type="SAM" id="SignalP"/>
    </source>
</evidence>
<feature type="signal peptide" evidence="1">
    <location>
        <begin position="1"/>
        <end position="24"/>
    </location>
</feature>
<feature type="chain" id="PRO_5018230559" description="RND transporter" evidence="1">
    <location>
        <begin position="25"/>
        <end position="268"/>
    </location>
</feature>
<evidence type="ECO:0000313" key="3">
    <source>
        <dbReference type="Proteomes" id="UP000279962"/>
    </source>
</evidence>
<organism evidence="2 3">
    <name type="scientific">Acinetobacter wuhouensis</name>
    <dbReference type="NCBI Taxonomy" id="1879050"/>
    <lineage>
        <taxon>Bacteria</taxon>
        <taxon>Pseudomonadati</taxon>
        <taxon>Pseudomonadota</taxon>
        <taxon>Gammaproteobacteria</taxon>
        <taxon>Moraxellales</taxon>
        <taxon>Moraxellaceae</taxon>
        <taxon>Acinetobacter</taxon>
    </lineage>
</organism>
<keyword evidence="1" id="KW-0732">Signal</keyword>
<accession>A0A3G2T412</accession>
<dbReference type="RefSeq" id="WP_087552023.1">
    <property type="nucleotide sequence ID" value="NZ_CP033133.1"/>
</dbReference>